<dbReference type="EMBL" id="CM041534">
    <property type="protein sequence ID" value="KAI3373783.1"/>
    <property type="molecule type" value="Genomic_DNA"/>
</dbReference>
<keyword evidence="2" id="KW-1185">Reference proteome</keyword>
<evidence type="ECO:0000313" key="2">
    <source>
        <dbReference type="Proteomes" id="UP000831701"/>
    </source>
</evidence>
<evidence type="ECO:0000313" key="1">
    <source>
        <dbReference type="EMBL" id="KAI3373783.1"/>
    </source>
</evidence>
<organism evidence="1 2">
    <name type="scientific">Scortum barcoo</name>
    <name type="common">barcoo grunter</name>
    <dbReference type="NCBI Taxonomy" id="214431"/>
    <lineage>
        <taxon>Eukaryota</taxon>
        <taxon>Metazoa</taxon>
        <taxon>Chordata</taxon>
        <taxon>Craniata</taxon>
        <taxon>Vertebrata</taxon>
        <taxon>Euteleostomi</taxon>
        <taxon>Actinopterygii</taxon>
        <taxon>Neopterygii</taxon>
        <taxon>Teleostei</taxon>
        <taxon>Neoteleostei</taxon>
        <taxon>Acanthomorphata</taxon>
        <taxon>Eupercaria</taxon>
        <taxon>Centrarchiformes</taxon>
        <taxon>Terapontoidei</taxon>
        <taxon>Terapontidae</taxon>
        <taxon>Scortum</taxon>
    </lineage>
</organism>
<name>A0ACB8X247_9TELE</name>
<proteinExistence type="predicted"/>
<reference evidence="1" key="1">
    <citation type="submission" date="2022-04" db="EMBL/GenBank/DDBJ databases">
        <title>Jade perch genome.</title>
        <authorList>
            <person name="Chao B."/>
        </authorList>
    </citation>
    <scope>NUCLEOTIDE SEQUENCE</scope>
    <source>
        <strain evidence="1">CB-2022</strain>
    </source>
</reference>
<accession>A0ACB8X247</accession>
<dbReference type="Proteomes" id="UP000831701">
    <property type="component" value="Chromosome 4"/>
</dbReference>
<gene>
    <name evidence="1" type="ORF">L3Q82_022359</name>
</gene>
<sequence length="480" mass="54073">MDFSQSFSALNEKLRPRITSNERLYSSLSRLEDRQSGSLRSSASYYRPTVLPNEPEPTVSVAEPEDPQEPEEDTRQGQGDSSPLSFQSSFPELDLKDVGEEELVDEDSRISPSEEKDIPGELTSRGADGPTETEAGEGGSSFQKSYMDGTLPDLIRSGRPLRQTADTGTRLRDGRTAIFMCLFKIRGRDFVCICKRWVTSQPLKEVRREVELSRRRSIRLKAQVEKLQESREGQGWSQHREMVTQEVLSVLRLLRPLTEPEPSTAEPSDEEKRLDYALAELQNVARKLAISHTQQQVTSGKGADESAILQQALRDRDEAIEKKKAMEAELLRSKTEMMQLNNQLLEAVQKRLELSLELENWKEDVQLMLQQQLLSQQQAEQSQKKTSRLGLLRRNNKPPIQRPSNFPLSTPPQPTTNSNQIFISKSSLSAPPTPSTPPAQRNWMDKLRRGKNSRQGDQDAAEQGSAWGGGDNGFQVVSLD</sequence>
<protein>
    <submittedName>
        <fullName evidence="1">Uncharacterized protein</fullName>
    </submittedName>
</protein>
<comment type="caution">
    <text evidence="1">The sequence shown here is derived from an EMBL/GenBank/DDBJ whole genome shotgun (WGS) entry which is preliminary data.</text>
</comment>